<dbReference type="AlphaFoldDB" id="A0AAJ7DUI0"/>
<dbReference type="Pfam" id="PF00379">
    <property type="entry name" value="Chitin_bind_4"/>
    <property type="match status" value="1"/>
</dbReference>
<reference evidence="6" key="1">
    <citation type="submission" date="2025-08" db="UniProtKB">
        <authorList>
            <consortium name="RefSeq"/>
        </authorList>
    </citation>
    <scope>IDENTIFICATION</scope>
</reference>
<dbReference type="InterPro" id="IPR031311">
    <property type="entry name" value="CHIT_BIND_RR_consensus"/>
</dbReference>
<dbReference type="InterPro" id="IPR000618">
    <property type="entry name" value="Insect_cuticle"/>
</dbReference>
<dbReference type="GO" id="GO:0062129">
    <property type="term" value="C:chitin-based extracellular matrix"/>
    <property type="evidence" value="ECO:0007669"/>
    <property type="project" value="TreeGrafter"/>
</dbReference>
<evidence type="ECO:0000256" key="4">
    <source>
        <dbReference type="SAM" id="SignalP"/>
    </source>
</evidence>
<dbReference type="PANTHER" id="PTHR10380:SF173">
    <property type="entry name" value="CUTICULAR PROTEIN 47EF, ISOFORM C-RELATED"/>
    <property type="match status" value="1"/>
</dbReference>
<dbReference type="PANTHER" id="PTHR10380">
    <property type="entry name" value="CUTICLE PROTEIN"/>
    <property type="match status" value="1"/>
</dbReference>
<keyword evidence="4" id="KW-0732">Signal</keyword>
<evidence type="ECO:0000313" key="6">
    <source>
        <dbReference type="RefSeq" id="XP_011496890.1"/>
    </source>
</evidence>
<keyword evidence="5" id="KW-1185">Reference proteome</keyword>
<feature type="compositionally biased region" description="Gly residues" evidence="3">
    <location>
        <begin position="211"/>
        <end position="229"/>
    </location>
</feature>
<protein>
    <submittedName>
        <fullName evidence="6">Pupal cuticle protein 20-like isoform X1</fullName>
    </submittedName>
</protein>
<dbReference type="PROSITE" id="PS00233">
    <property type="entry name" value="CHIT_BIND_RR_1"/>
    <property type="match status" value="1"/>
</dbReference>
<dbReference type="GeneID" id="105361415"/>
<accession>A0AAJ7DUI0</accession>
<evidence type="ECO:0000313" key="5">
    <source>
        <dbReference type="Proteomes" id="UP000695007"/>
    </source>
</evidence>
<dbReference type="GO" id="GO:0008010">
    <property type="term" value="F:structural constituent of chitin-based larval cuticle"/>
    <property type="evidence" value="ECO:0007669"/>
    <property type="project" value="TreeGrafter"/>
</dbReference>
<proteinExistence type="predicted"/>
<dbReference type="Proteomes" id="UP000695007">
    <property type="component" value="Unplaced"/>
</dbReference>
<evidence type="ECO:0000256" key="3">
    <source>
        <dbReference type="SAM" id="MobiDB-lite"/>
    </source>
</evidence>
<evidence type="ECO:0000256" key="2">
    <source>
        <dbReference type="PROSITE-ProRule" id="PRU00497"/>
    </source>
</evidence>
<feature type="compositionally biased region" description="Polar residues" evidence="3">
    <location>
        <begin position="233"/>
        <end position="244"/>
    </location>
</feature>
<dbReference type="PROSITE" id="PS51155">
    <property type="entry name" value="CHIT_BIND_RR_2"/>
    <property type="match status" value="1"/>
</dbReference>
<feature type="chain" id="PRO_5042544474" evidence="4">
    <location>
        <begin position="19"/>
        <end position="244"/>
    </location>
</feature>
<dbReference type="PRINTS" id="PR00947">
    <property type="entry name" value="CUTICLE"/>
</dbReference>
<dbReference type="KEGG" id="csol:105361415"/>
<sequence>MKLQLTSILLVVFTTCLAARLENTYLPPGSASTAGGSGLQAPSQGFSRGAGGIVPGGTGAFNGRGSGSFGPGTGGPSGFGPRPGGGPGVGGSSGFGLSSGSQIPIVSFDTQNGGDGNYRYSYETGNGIQVQEQGQTQGNTEAVSGSYSYTGPDGQLYSISYTADESGFHAQGAHIPTPPPIPPEIQRGIQEALAAEARGENQDGSYKGEGSRGGGGYQNGAGFQSGSGYRGVNSYQSSQGGYKY</sequence>
<gene>
    <name evidence="6" type="primary">LOC105361415</name>
</gene>
<organism evidence="5 6">
    <name type="scientific">Ceratosolen solmsi marchali</name>
    <dbReference type="NCBI Taxonomy" id="326594"/>
    <lineage>
        <taxon>Eukaryota</taxon>
        <taxon>Metazoa</taxon>
        <taxon>Ecdysozoa</taxon>
        <taxon>Arthropoda</taxon>
        <taxon>Hexapoda</taxon>
        <taxon>Insecta</taxon>
        <taxon>Pterygota</taxon>
        <taxon>Neoptera</taxon>
        <taxon>Endopterygota</taxon>
        <taxon>Hymenoptera</taxon>
        <taxon>Apocrita</taxon>
        <taxon>Proctotrupomorpha</taxon>
        <taxon>Chalcidoidea</taxon>
        <taxon>Agaonidae</taxon>
        <taxon>Agaoninae</taxon>
        <taxon>Ceratosolen</taxon>
    </lineage>
</organism>
<feature type="compositionally biased region" description="Gly residues" evidence="3">
    <location>
        <begin position="48"/>
        <end position="94"/>
    </location>
</feature>
<name>A0AAJ7DUI0_9HYME</name>
<keyword evidence="1 2" id="KW-0193">Cuticle</keyword>
<feature type="region of interest" description="Disordered" evidence="3">
    <location>
        <begin position="197"/>
        <end position="244"/>
    </location>
</feature>
<dbReference type="InterPro" id="IPR050468">
    <property type="entry name" value="Cuticle_Struct_Prot"/>
</dbReference>
<feature type="signal peptide" evidence="4">
    <location>
        <begin position="1"/>
        <end position="18"/>
    </location>
</feature>
<dbReference type="RefSeq" id="XP_011496890.1">
    <property type="nucleotide sequence ID" value="XM_011498588.1"/>
</dbReference>
<evidence type="ECO:0000256" key="1">
    <source>
        <dbReference type="ARBA" id="ARBA00022460"/>
    </source>
</evidence>
<feature type="region of interest" description="Disordered" evidence="3">
    <location>
        <begin position="30"/>
        <end position="103"/>
    </location>
</feature>